<dbReference type="Gene3D" id="1.50.10.10">
    <property type="match status" value="1"/>
</dbReference>
<organism evidence="3 4">
    <name type="scientific">Prochlorococcus marinus (strain MIT 9215)</name>
    <dbReference type="NCBI Taxonomy" id="93060"/>
    <lineage>
        <taxon>Bacteria</taxon>
        <taxon>Bacillati</taxon>
        <taxon>Cyanobacteriota</taxon>
        <taxon>Cyanophyceae</taxon>
        <taxon>Synechococcales</taxon>
        <taxon>Prochlorococcaceae</taxon>
        <taxon>Prochlorococcus</taxon>
    </lineage>
</organism>
<sequence>MQKYINEYLRWINNEVFPFWAEKGLDQINNGFFELINENGSPINSFRRSRLVARQIYSFSKSKELGWEGDSKEIIYMGLNFLEKNLISQNGQIFMNINIEKSNSNKDHDLYDYAFVFLCLSELAKNETFFEKAVSLSNKSLNWITNNWRHHHIGFKEDPKVSDNLRANPHMHLLEASLSWEKVESNNKDRWESVSDEVVDLLLSKLYSDKRFAVSEYFDLEWNHTKDKSHQVIEPGHQYEWGWLLLNWAKKRNNIKVKKIAIKLIHTAETYGFDKDSLKVINALNFDHKVIDNDSKLWQQTERLKAWNLISKDLYFNKLEREEAEKKVIQSLITIKEFHSRSIRGIWRENYIANKGFALGPTKASSLYHLIAAASTLKNTTLFK</sequence>
<dbReference type="Pfam" id="PF07221">
    <property type="entry name" value="GlcNAc_2-epim"/>
    <property type="match status" value="1"/>
</dbReference>
<dbReference type="AlphaFoldDB" id="A8G614"/>
<dbReference type="eggNOG" id="COG2942">
    <property type="taxonomic scope" value="Bacteria"/>
</dbReference>
<evidence type="ECO:0000256" key="2">
    <source>
        <dbReference type="ARBA" id="ARBA00023235"/>
    </source>
</evidence>
<dbReference type="EMBL" id="CP000825">
    <property type="protein sequence ID" value="ABV51045.1"/>
    <property type="molecule type" value="Genomic_DNA"/>
</dbReference>
<reference evidence="3 4" key="1">
    <citation type="journal article" date="2007" name="PLoS Genet.">
        <title>Patterns and implications of gene gain and loss in the evolution of Prochlorococcus.</title>
        <authorList>
            <person name="Kettler G.C."/>
            <person name="Martiny A.C."/>
            <person name="Huang K."/>
            <person name="Zucker J."/>
            <person name="Coleman M.L."/>
            <person name="Rodrigue S."/>
            <person name="Chen F."/>
            <person name="Lapidus A."/>
            <person name="Ferriera S."/>
            <person name="Johnson J."/>
            <person name="Steglich C."/>
            <person name="Church G.M."/>
            <person name="Richardson P."/>
            <person name="Chisholm S.W."/>
        </authorList>
    </citation>
    <scope>NUCLEOTIDE SEQUENCE [LARGE SCALE GENOMIC DNA]</scope>
    <source>
        <strain evidence="3 4">MIT 9215</strain>
    </source>
</reference>
<dbReference type="Proteomes" id="UP000002014">
    <property type="component" value="Chromosome"/>
</dbReference>
<evidence type="ECO:0000313" key="4">
    <source>
        <dbReference type="Proteomes" id="UP000002014"/>
    </source>
</evidence>
<dbReference type="InterPro" id="IPR008928">
    <property type="entry name" value="6-hairpin_glycosidase_sf"/>
</dbReference>
<comment type="similarity">
    <text evidence="1">Belongs to the N-acylglucosamine 2-epimerase family.</text>
</comment>
<protein>
    <submittedName>
        <fullName evidence="3">N-acyl-D-glucosamine 2-epimerase</fullName>
    </submittedName>
</protein>
<dbReference type="KEGG" id="pmh:P9215_14321"/>
<dbReference type="GO" id="GO:0016853">
    <property type="term" value="F:isomerase activity"/>
    <property type="evidence" value="ECO:0007669"/>
    <property type="project" value="UniProtKB-KW"/>
</dbReference>
<keyword evidence="2" id="KW-0413">Isomerase</keyword>
<dbReference type="OrthoDB" id="618431at2"/>
<dbReference type="HOGENOM" id="CLU_046651_1_0_3"/>
<evidence type="ECO:0000313" key="3">
    <source>
        <dbReference type="EMBL" id="ABV51045.1"/>
    </source>
</evidence>
<gene>
    <name evidence="3" type="ordered locus">P9215_14321</name>
</gene>
<proteinExistence type="inferred from homology"/>
<name>A8G614_PROM2</name>
<dbReference type="GO" id="GO:0005975">
    <property type="term" value="P:carbohydrate metabolic process"/>
    <property type="evidence" value="ECO:0007669"/>
    <property type="project" value="InterPro"/>
</dbReference>
<dbReference type="PANTHER" id="PTHR15108">
    <property type="entry name" value="N-ACYLGLUCOSAMINE-2-EPIMERASE"/>
    <property type="match status" value="1"/>
</dbReference>
<dbReference type="InterPro" id="IPR012341">
    <property type="entry name" value="6hp_glycosidase-like_sf"/>
</dbReference>
<dbReference type="STRING" id="93060.P9215_14321"/>
<dbReference type="SUPFAM" id="SSF48208">
    <property type="entry name" value="Six-hairpin glycosidases"/>
    <property type="match status" value="1"/>
</dbReference>
<dbReference type="RefSeq" id="WP_012008093.1">
    <property type="nucleotide sequence ID" value="NC_009840.1"/>
</dbReference>
<dbReference type="InterPro" id="IPR010819">
    <property type="entry name" value="AGE/CE"/>
</dbReference>
<evidence type="ECO:0000256" key="1">
    <source>
        <dbReference type="ARBA" id="ARBA00008558"/>
    </source>
</evidence>
<accession>A8G614</accession>